<comment type="similarity">
    <text evidence="11">Belongs to the protein-tyrosine phosphatase family. Receptor class 3 subfamily.</text>
</comment>
<keyword evidence="19" id="KW-1185">Reference proteome</keyword>
<comment type="catalytic activity">
    <reaction evidence="12">
        <text>O-phospho-L-tyrosyl-[protein] + H2O = L-tyrosyl-[protein] + phosphate</text>
        <dbReference type="Rhea" id="RHEA:10684"/>
        <dbReference type="Rhea" id="RHEA-COMP:10136"/>
        <dbReference type="Rhea" id="RHEA-COMP:20101"/>
        <dbReference type="ChEBI" id="CHEBI:15377"/>
        <dbReference type="ChEBI" id="CHEBI:43474"/>
        <dbReference type="ChEBI" id="CHEBI:46858"/>
        <dbReference type="ChEBI" id="CHEBI:61978"/>
        <dbReference type="EC" id="3.1.3.48"/>
    </reaction>
</comment>
<dbReference type="Pfam" id="PF00102">
    <property type="entry name" value="Y_phosphatase"/>
    <property type="match status" value="1"/>
</dbReference>
<feature type="domain" description="Tyrosine specific protein phosphatases" evidence="16">
    <location>
        <begin position="1788"/>
        <end position="1864"/>
    </location>
</feature>
<dbReference type="InterPro" id="IPR003961">
    <property type="entry name" value="FN3_dom"/>
</dbReference>
<keyword evidence="10" id="KW-0325">Glycoprotein</keyword>
<dbReference type="Gene3D" id="2.60.40.10">
    <property type="entry name" value="Immunoglobulins"/>
    <property type="match status" value="13"/>
</dbReference>
<reference evidence="18 19" key="1">
    <citation type="submission" date="2024-02" db="EMBL/GenBank/DDBJ databases">
        <title>Chromosome-level genome assembly of the Eurasian Minnow (Phoxinus phoxinus).</title>
        <authorList>
            <person name="Oriowo T.O."/>
            <person name="Martin S."/>
            <person name="Stange M."/>
            <person name="Chrysostomakis Y."/>
            <person name="Brown T."/>
            <person name="Winkler S."/>
            <person name="Kukowka S."/>
            <person name="Myers E.W."/>
            <person name="Bohne A."/>
        </authorList>
    </citation>
    <scope>NUCLEOTIDE SEQUENCE [LARGE SCALE GENOMIC DNA]</scope>
    <source>
        <strain evidence="18">ZFMK-TIS-60720</strain>
        <tissue evidence="18">Whole Organism</tissue>
    </source>
</reference>
<dbReference type="InterPro" id="IPR029021">
    <property type="entry name" value="Prot-tyrosine_phosphatase-like"/>
</dbReference>
<evidence type="ECO:0000256" key="13">
    <source>
        <dbReference type="SAM" id="Phobius"/>
    </source>
</evidence>
<keyword evidence="6" id="KW-0378">Hydrolase</keyword>
<keyword evidence="7" id="KW-0904">Protein phosphatase</keyword>
<dbReference type="GO" id="GO:0045296">
    <property type="term" value="F:cadherin binding"/>
    <property type="evidence" value="ECO:0007669"/>
    <property type="project" value="TreeGrafter"/>
</dbReference>
<feature type="domain" description="Fibronectin type-III" evidence="17">
    <location>
        <begin position="384"/>
        <end position="474"/>
    </location>
</feature>
<name>A0AAN9CDW7_9TELE</name>
<evidence type="ECO:0000256" key="4">
    <source>
        <dbReference type="ARBA" id="ARBA00022729"/>
    </source>
</evidence>
<evidence type="ECO:0000256" key="2">
    <source>
        <dbReference type="ARBA" id="ARBA00013064"/>
    </source>
</evidence>
<dbReference type="PRINTS" id="PR00700">
    <property type="entry name" value="PRTYPHPHTASE"/>
</dbReference>
<dbReference type="InterPro" id="IPR013783">
    <property type="entry name" value="Ig-like_fold"/>
</dbReference>
<dbReference type="FunFam" id="3.90.190.10:FF:000009">
    <property type="entry name" value="Receptor-type tyrosine-protein phosphatase beta"/>
    <property type="match status" value="1"/>
</dbReference>
<keyword evidence="4 14" id="KW-0732">Signal</keyword>
<dbReference type="InterPro" id="IPR041201">
    <property type="entry name" value="PTPRJ_TM"/>
</dbReference>
<feature type="transmembrane region" description="Helical" evidence="13">
    <location>
        <begin position="1534"/>
        <end position="1557"/>
    </location>
</feature>
<evidence type="ECO:0000313" key="19">
    <source>
        <dbReference type="Proteomes" id="UP001364617"/>
    </source>
</evidence>
<sequence>MLGSKAIHVAIWVACGILSTMVADTWECSIKVVKAISTTDSIRIMLDNEDVKCKYTVSVRERHNSSKDCHQDQEHFSHFECKTENLDPGTWHHLEIKAKLGENQQTQHNVSLPTRPSAVENIWVSGGVNSLEVSWQPGPGKTEGYRIMLIDSNGMGSIWNATVASTTTSYTIKGLISGRLYNITIITEVGELQNSASRQAQTVPAAVSNLRVGNNGNQTTLRVLWDKAFGDVDSYLVSLTLPGSNSIEKALSPDSTDVMFDDLSLGKTYQVSVSTRSGTLSNKTWITGKTEPGKVSDLVMENLSDRGLLKITWTLPPGEWEHIRVVLSNGSKILVNQTVERMANEILLSGLHLQPGRVYSMAVSVENGDLANTVYYQGEIGLPPVSELHIRHSDETSISALWTHASGSSSRNGYVIQLFQSNTSTVIQTRTLSRDMRECTFNVLTPGRLYDITVTTVTRNIHSSATLKGRTLPLKVNHLQLSNKGNTDSLNASWEKPLGDLDFYHLLLLRVEQTVHNVSVSANTTSTLLPFLRPGALHKLVVTTVSGSQTSKLAEAECRTVPAAVSDITITNSGPAFLNVSWKAAEGDVDNYMVVLKDQEKIVHTHTASKATTECVFRSLVSGRLYTISITTHSGSYKNQTFIQERTQPSTVQKPTAIHSARDDFLKVYWNHASGDYDYYEVAIEYNNTRLQSQKLKKTQSECLFSDLVPGRLYTVTISTWSGQYNSTISVHGRTFPGAVGNLSLTECGSSFLRVNWTSAPGDVDNYEVQILFNDTQVSPAVHLNSTVREHLFSMLTPGRLYKMVLSTHSGSYQRAEILEGRTVPSQVQSVRLSAGTVDGSLRASWSSGDGDMDFYSVYLFQETHVKDTKQVPKHITQTEFHNLESGQLYSVTVQSVSGTQTNNSTTSGRTDPSAVTGLRADNELSTHSLLVSWTAAEGITDGYSLQLLDDSDRVIANSSVPNANNSCLFKNLTPGRWYKAHVQTISGTAKSKDVTTKGQTRPAAVTGLHICSNTSIELSFCWAAAEGRVDGYDLNLYDQDKTLQSHKKLGKDALNWSFTQLLPGMLYKMMILSRSGKLSSQSSIWARTAPASVIDMHVENQGQMDSLLLSWTRGPGALTGYSVSVDGFEHHLGPESTQVVFHRLVAGRLYPATIQTWSENLSNTTTAVGRTVPAPPSSMSVSSSTSSAEIKWHVPYTGDYDDFEVTWFPQDTLQFSGNHSTQRILEGLHPGRLYNISLRTVSGMTDSPVTYSSPVYQTVRTPPHSTPSFHCFPLSSTSVSCSWIPPESDYDSYVVECRKQGSRTPVYTYTLGHDVLSQHFDRLEPFRNYTLYITVMSGEKQSSTTKNSVITMIDRPPVPPVTVRVSERSEVITHFTILFHFNCSWFSDANGAIRFFSVIVTESNGVDNVLPEQRHPLPSYLDYRQNHSIKTYQTGYFHSLCAEGSDSKMRVFEINLGAGMKRLGGACKWDPESIQHGTHLCDGPLKPRTSYRLSVRAFTQLFDEENREFAHPLYTDTYLSLPLLTLSAPRNGFTGGITAATFLVAMVLAVTALLIYRKRAHKIAVQESPVTKMCMWKALPTSQMCSGIRSPVQAAHFESHLAKLQADSSYLLSEEFEGLKEVGRTQTQSAARLLGNRSKNRYNNILPYDSTRVRLSCLKDDPCSDYINANYIPGYNFRWEYIATQGPLPGTKDDFWRMVWEQNVHSLVMVTQCVERGMVKCDRYWPIDSEPLYYGDVVVQLLSEKVLPEWTIRDFKISCEGQLRYPRMVRQFHYTIWPDHGVPETTQSLIQFVRTVRDYIDRTTSPGVTAVHCSAGVGRTGTFIVLDRVLKQLDRNCTVDIYGCVFDLRLHRSYMVQTECQYAYIHQCVRDVLRARKLCCERNNPLFPIYNNLL</sequence>
<dbReference type="InterPro" id="IPR003595">
    <property type="entry name" value="Tyr_Pase_cat"/>
</dbReference>
<evidence type="ECO:0000256" key="14">
    <source>
        <dbReference type="SAM" id="SignalP"/>
    </source>
</evidence>
<dbReference type="InterPro" id="IPR000387">
    <property type="entry name" value="Tyr_Pase_dom"/>
</dbReference>
<dbReference type="InterPro" id="IPR050713">
    <property type="entry name" value="RTP_Phos/Ushers"/>
</dbReference>
<dbReference type="PANTHER" id="PTHR46957:SF2">
    <property type="entry name" value="RECEPTOR-TYPE TYROSINE-PROTEIN PHOSPHATASE BETA"/>
    <property type="match status" value="1"/>
</dbReference>
<keyword evidence="5" id="KW-0677">Repeat</keyword>
<keyword evidence="8 13" id="KW-1133">Transmembrane helix</keyword>
<dbReference type="PROSITE" id="PS50056">
    <property type="entry name" value="TYR_PHOSPHATASE_2"/>
    <property type="match status" value="1"/>
</dbReference>
<evidence type="ECO:0000256" key="8">
    <source>
        <dbReference type="ARBA" id="ARBA00022989"/>
    </source>
</evidence>
<dbReference type="SUPFAM" id="SSF52799">
    <property type="entry name" value="(Phosphotyrosine protein) phosphatases II"/>
    <property type="match status" value="1"/>
</dbReference>
<feature type="domain" description="Fibronectin type-III" evidence="17">
    <location>
        <begin position="1173"/>
        <end position="1262"/>
    </location>
</feature>
<protein>
    <recommendedName>
        <fullName evidence="2">protein-tyrosine-phosphatase</fullName>
        <ecNumber evidence="2">3.1.3.48</ecNumber>
    </recommendedName>
</protein>
<feature type="domain" description="Fibronectin type-III" evidence="17">
    <location>
        <begin position="824"/>
        <end position="922"/>
    </location>
</feature>
<evidence type="ECO:0000259" key="16">
    <source>
        <dbReference type="PROSITE" id="PS50056"/>
    </source>
</evidence>
<gene>
    <name evidence="18" type="ORF">R3I93_019830</name>
</gene>
<dbReference type="PROSITE" id="PS50853">
    <property type="entry name" value="FN3"/>
    <property type="match status" value="8"/>
</dbReference>
<evidence type="ECO:0000256" key="7">
    <source>
        <dbReference type="ARBA" id="ARBA00022912"/>
    </source>
</evidence>
<dbReference type="GO" id="GO:0043235">
    <property type="term" value="C:receptor complex"/>
    <property type="evidence" value="ECO:0007669"/>
    <property type="project" value="TreeGrafter"/>
</dbReference>
<accession>A0AAN9CDW7</accession>
<evidence type="ECO:0000256" key="6">
    <source>
        <dbReference type="ARBA" id="ARBA00022801"/>
    </source>
</evidence>
<dbReference type="Gene3D" id="3.90.190.10">
    <property type="entry name" value="Protein tyrosine phosphatase superfamily"/>
    <property type="match status" value="1"/>
</dbReference>
<dbReference type="SMART" id="SM00194">
    <property type="entry name" value="PTPc"/>
    <property type="match status" value="1"/>
</dbReference>
<dbReference type="SMART" id="SM00060">
    <property type="entry name" value="FN3"/>
    <property type="match status" value="14"/>
</dbReference>
<feature type="domain" description="Fibronectin type-III" evidence="17">
    <location>
        <begin position="475"/>
        <end position="564"/>
    </location>
</feature>
<dbReference type="CDD" id="cd00063">
    <property type="entry name" value="FN3"/>
    <property type="match status" value="7"/>
</dbReference>
<evidence type="ECO:0000256" key="9">
    <source>
        <dbReference type="ARBA" id="ARBA00023136"/>
    </source>
</evidence>
<dbReference type="SUPFAM" id="SSF49265">
    <property type="entry name" value="Fibronectin type III"/>
    <property type="match status" value="13"/>
</dbReference>
<dbReference type="Pfam" id="PF18861">
    <property type="entry name" value="PTP_tm"/>
    <property type="match status" value="1"/>
</dbReference>
<dbReference type="InterPro" id="IPR000242">
    <property type="entry name" value="PTP_cat"/>
</dbReference>
<evidence type="ECO:0000256" key="11">
    <source>
        <dbReference type="ARBA" id="ARBA00025789"/>
    </source>
</evidence>
<dbReference type="FunFam" id="2.60.40.10:FF:000369">
    <property type="entry name" value="Protein tyrosine phosphatase, receptor type B"/>
    <property type="match status" value="9"/>
</dbReference>
<dbReference type="GO" id="GO:0001525">
    <property type="term" value="P:angiogenesis"/>
    <property type="evidence" value="ECO:0007669"/>
    <property type="project" value="TreeGrafter"/>
</dbReference>
<feature type="domain" description="Fibronectin type-III" evidence="17">
    <location>
        <begin position="115"/>
        <end position="205"/>
    </location>
</feature>
<feature type="domain" description="Fibronectin type-III" evidence="17">
    <location>
        <begin position="1264"/>
        <end position="1357"/>
    </location>
</feature>
<comment type="subcellular location">
    <subcellularLocation>
        <location evidence="1">Membrane</location>
        <topology evidence="1">Single-pass type I membrane protein</topology>
    </subcellularLocation>
</comment>
<evidence type="ECO:0000259" key="15">
    <source>
        <dbReference type="PROSITE" id="PS50055"/>
    </source>
</evidence>
<evidence type="ECO:0000259" key="17">
    <source>
        <dbReference type="PROSITE" id="PS50853"/>
    </source>
</evidence>
<dbReference type="InterPro" id="IPR036116">
    <property type="entry name" value="FN3_sf"/>
</dbReference>
<evidence type="ECO:0000256" key="1">
    <source>
        <dbReference type="ARBA" id="ARBA00004479"/>
    </source>
</evidence>
<dbReference type="PROSITE" id="PS50055">
    <property type="entry name" value="TYR_PHOSPHATASE_PTP"/>
    <property type="match status" value="1"/>
</dbReference>
<comment type="caution">
    <text evidence="18">The sequence shown here is derived from an EMBL/GenBank/DDBJ whole genome shotgun (WGS) entry which is preliminary data.</text>
</comment>
<dbReference type="Proteomes" id="UP001364617">
    <property type="component" value="Unassembled WGS sequence"/>
</dbReference>
<dbReference type="EC" id="3.1.3.48" evidence="2"/>
<dbReference type="GO" id="GO:0004725">
    <property type="term" value="F:protein tyrosine phosphatase activity"/>
    <property type="evidence" value="ECO:0007669"/>
    <property type="project" value="UniProtKB-EC"/>
</dbReference>
<organism evidence="18 19">
    <name type="scientific">Phoxinus phoxinus</name>
    <name type="common">Eurasian minnow</name>
    <dbReference type="NCBI Taxonomy" id="58324"/>
    <lineage>
        <taxon>Eukaryota</taxon>
        <taxon>Metazoa</taxon>
        <taxon>Chordata</taxon>
        <taxon>Craniata</taxon>
        <taxon>Vertebrata</taxon>
        <taxon>Euteleostomi</taxon>
        <taxon>Actinopterygii</taxon>
        <taxon>Neopterygii</taxon>
        <taxon>Teleostei</taxon>
        <taxon>Ostariophysi</taxon>
        <taxon>Cypriniformes</taxon>
        <taxon>Leuciscidae</taxon>
        <taxon>Phoxininae</taxon>
        <taxon>Phoxinus</taxon>
    </lineage>
</organism>
<dbReference type="SMART" id="SM00404">
    <property type="entry name" value="PTPc_motif"/>
    <property type="match status" value="1"/>
</dbReference>
<dbReference type="EMBL" id="JAYKXH010000021">
    <property type="protein sequence ID" value="KAK7130322.1"/>
    <property type="molecule type" value="Genomic_DNA"/>
</dbReference>
<dbReference type="GO" id="GO:0016020">
    <property type="term" value="C:membrane"/>
    <property type="evidence" value="ECO:0007669"/>
    <property type="project" value="UniProtKB-SubCell"/>
</dbReference>
<keyword evidence="9 13" id="KW-0472">Membrane</keyword>
<dbReference type="Pfam" id="PF00041">
    <property type="entry name" value="fn3"/>
    <property type="match status" value="11"/>
</dbReference>
<feature type="domain" description="Fibronectin type-III" evidence="17">
    <location>
        <begin position="648"/>
        <end position="738"/>
    </location>
</feature>
<evidence type="ECO:0000256" key="12">
    <source>
        <dbReference type="ARBA" id="ARBA00051722"/>
    </source>
</evidence>
<evidence type="ECO:0000256" key="5">
    <source>
        <dbReference type="ARBA" id="ARBA00022737"/>
    </source>
</evidence>
<proteinExistence type="inferred from homology"/>
<keyword evidence="3 13" id="KW-0812">Transmembrane</keyword>
<evidence type="ECO:0000313" key="18">
    <source>
        <dbReference type="EMBL" id="KAK7130322.1"/>
    </source>
</evidence>
<dbReference type="PROSITE" id="PS00383">
    <property type="entry name" value="TYR_PHOSPHATASE_1"/>
    <property type="match status" value="1"/>
</dbReference>
<evidence type="ECO:0000256" key="10">
    <source>
        <dbReference type="ARBA" id="ARBA00023180"/>
    </source>
</evidence>
<feature type="domain" description="Tyrosine-protein phosphatase" evidence="15">
    <location>
        <begin position="1613"/>
        <end position="1873"/>
    </location>
</feature>
<feature type="chain" id="PRO_5042830146" description="protein-tyrosine-phosphatase" evidence="14">
    <location>
        <begin position="24"/>
        <end position="1895"/>
    </location>
</feature>
<feature type="domain" description="Fibronectin type-III" evidence="17">
    <location>
        <begin position="206"/>
        <end position="293"/>
    </location>
</feature>
<dbReference type="PANTHER" id="PTHR46957">
    <property type="entry name" value="CYTOKINE RECEPTOR"/>
    <property type="match status" value="1"/>
</dbReference>
<evidence type="ECO:0000256" key="3">
    <source>
        <dbReference type="ARBA" id="ARBA00022692"/>
    </source>
</evidence>
<feature type="signal peptide" evidence="14">
    <location>
        <begin position="1"/>
        <end position="23"/>
    </location>
</feature>
<dbReference type="InterPro" id="IPR016130">
    <property type="entry name" value="Tyr_Pase_AS"/>
</dbReference>